<reference evidence="20" key="3">
    <citation type="submission" date="2023-02" db="EMBL/GenBank/DDBJ databases">
        <title>Proposal of a novel subspecies: Alicyclobacillus hesperidum subspecies aegle.</title>
        <authorList>
            <person name="Goto K."/>
            <person name="Fujii T."/>
            <person name="Yasui K."/>
            <person name="Mochida K."/>
            <person name="Kato-Tanaka Y."/>
            <person name="Morohoshi S."/>
            <person name="An S.Y."/>
            <person name="Kasai H."/>
            <person name="Yokota A."/>
        </authorList>
    </citation>
    <scope>NUCLEOTIDE SEQUENCE</scope>
    <source>
        <strain evidence="20">DSM 12766</strain>
    </source>
</reference>
<dbReference type="InterPro" id="IPR005121">
    <property type="entry name" value="Fdx_antiC-bd"/>
</dbReference>
<feature type="binding site" evidence="15">
    <location>
        <position position="472"/>
    </location>
    <ligand>
        <name>Mg(2+)</name>
        <dbReference type="ChEBI" id="CHEBI:18420"/>
        <note>shared with alpha subunit</note>
    </ligand>
</feature>
<evidence type="ECO:0000256" key="7">
    <source>
        <dbReference type="ARBA" id="ARBA00022723"/>
    </source>
</evidence>
<dbReference type="AlphaFoldDB" id="A0A1H2Q5E8"/>
<dbReference type="GO" id="GO:0000049">
    <property type="term" value="F:tRNA binding"/>
    <property type="evidence" value="ECO:0007669"/>
    <property type="project" value="UniProtKB-UniRule"/>
</dbReference>
<dbReference type="PROSITE" id="PS50886">
    <property type="entry name" value="TRBD"/>
    <property type="match status" value="1"/>
</dbReference>
<dbReference type="InterPro" id="IPR041616">
    <property type="entry name" value="PheRS_beta_core"/>
</dbReference>
<keyword evidence="5 16" id="KW-0820">tRNA-binding</keyword>
<feature type="domain" description="FDX-ACB" evidence="18">
    <location>
        <begin position="708"/>
        <end position="803"/>
    </location>
</feature>
<evidence type="ECO:0000256" key="1">
    <source>
        <dbReference type="ARBA" id="ARBA00004496"/>
    </source>
</evidence>
<dbReference type="InterPro" id="IPR045864">
    <property type="entry name" value="aa-tRNA-synth_II/BPL/LPL"/>
</dbReference>
<dbReference type="Gene3D" id="3.50.40.10">
    <property type="entry name" value="Phenylalanyl-trna Synthetase, Chain B, domain 3"/>
    <property type="match status" value="1"/>
</dbReference>
<reference evidence="21" key="1">
    <citation type="submission" date="2016-10" db="EMBL/GenBank/DDBJ databases">
        <authorList>
            <person name="de Groot N.N."/>
        </authorList>
    </citation>
    <scope>NUCLEOTIDE SEQUENCE [LARGE SCALE GENOMIC DNA]</scope>
    <source>
        <strain evidence="21">DSM 12489</strain>
    </source>
</reference>
<evidence type="ECO:0000256" key="10">
    <source>
        <dbReference type="ARBA" id="ARBA00022842"/>
    </source>
</evidence>
<dbReference type="GO" id="GO:0004826">
    <property type="term" value="F:phenylalanine-tRNA ligase activity"/>
    <property type="evidence" value="ECO:0007669"/>
    <property type="project" value="UniProtKB-UniRule"/>
</dbReference>
<dbReference type="InterPro" id="IPR020825">
    <property type="entry name" value="Phe-tRNA_synthase-like_B3/B4"/>
</dbReference>
<reference evidence="22" key="2">
    <citation type="submission" date="2016-10" db="EMBL/GenBank/DDBJ databases">
        <authorList>
            <person name="Varghese N."/>
        </authorList>
    </citation>
    <scope>NUCLEOTIDE SEQUENCE [LARGE SCALE GENOMIC DNA]</scope>
    <source>
        <strain evidence="22">DSM 12489</strain>
    </source>
</reference>
<keyword evidence="8 15" id="KW-0547">Nucleotide-binding</keyword>
<dbReference type="Pfam" id="PF01588">
    <property type="entry name" value="tRNA_bind"/>
    <property type="match status" value="1"/>
</dbReference>
<comment type="subunit">
    <text evidence="3 15">Tetramer of two alpha and two beta subunits.</text>
</comment>
<dbReference type="Pfam" id="PF03484">
    <property type="entry name" value="B5"/>
    <property type="match status" value="1"/>
</dbReference>
<dbReference type="CDD" id="cd02796">
    <property type="entry name" value="tRNA_bind_bactPheRS"/>
    <property type="match status" value="1"/>
</dbReference>
<dbReference type="Pfam" id="PF03147">
    <property type="entry name" value="FDX-ACB"/>
    <property type="match status" value="1"/>
</dbReference>
<keyword evidence="12 15" id="KW-0648">Protein biosynthesis</keyword>
<dbReference type="FunFam" id="3.30.70.380:FF:000001">
    <property type="entry name" value="Phenylalanine--tRNA ligase beta subunit"/>
    <property type="match status" value="1"/>
</dbReference>
<feature type="binding site" evidence="15">
    <location>
        <position position="462"/>
    </location>
    <ligand>
        <name>Mg(2+)</name>
        <dbReference type="ChEBI" id="CHEBI:18420"/>
        <note>shared with alpha subunit</note>
    </ligand>
</feature>
<keyword evidence="7 15" id="KW-0479">Metal-binding</keyword>
<dbReference type="SMART" id="SM00874">
    <property type="entry name" value="B5"/>
    <property type="match status" value="1"/>
</dbReference>
<dbReference type="Pfam" id="PF03483">
    <property type="entry name" value="B3_4"/>
    <property type="match status" value="1"/>
</dbReference>
<dbReference type="SUPFAM" id="SSF55681">
    <property type="entry name" value="Class II aaRS and biotin synthetases"/>
    <property type="match status" value="1"/>
</dbReference>
<dbReference type="CDD" id="cd00769">
    <property type="entry name" value="PheRS_beta_core"/>
    <property type="match status" value="1"/>
</dbReference>
<evidence type="ECO:0000256" key="11">
    <source>
        <dbReference type="ARBA" id="ARBA00022884"/>
    </source>
</evidence>
<evidence type="ECO:0000256" key="5">
    <source>
        <dbReference type="ARBA" id="ARBA00022555"/>
    </source>
</evidence>
<keyword evidence="11 16" id="KW-0694">RNA-binding</keyword>
<dbReference type="SMART" id="SM00873">
    <property type="entry name" value="B3_4"/>
    <property type="match status" value="1"/>
</dbReference>
<proteinExistence type="inferred from homology"/>
<dbReference type="PANTHER" id="PTHR10947">
    <property type="entry name" value="PHENYLALANYL-TRNA SYNTHETASE BETA CHAIN AND LEUCINE-RICH REPEAT-CONTAINING PROTEIN 47"/>
    <property type="match status" value="1"/>
</dbReference>
<evidence type="ECO:0000256" key="14">
    <source>
        <dbReference type="ARBA" id="ARBA00049255"/>
    </source>
</evidence>
<dbReference type="Pfam" id="PF17759">
    <property type="entry name" value="tRNA_synthFbeta"/>
    <property type="match status" value="1"/>
</dbReference>
<evidence type="ECO:0000313" key="22">
    <source>
        <dbReference type="Proteomes" id="UP000182589"/>
    </source>
</evidence>
<dbReference type="STRING" id="89784.SAMN04489725_10169"/>
<dbReference type="Proteomes" id="UP000182589">
    <property type="component" value="Unassembled WGS sequence"/>
</dbReference>
<evidence type="ECO:0000256" key="6">
    <source>
        <dbReference type="ARBA" id="ARBA00022598"/>
    </source>
</evidence>
<keyword evidence="4 15" id="KW-0963">Cytoplasm</keyword>
<comment type="cofactor">
    <cofactor evidence="15">
        <name>Mg(2+)</name>
        <dbReference type="ChEBI" id="CHEBI:18420"/>
    </cofactor>
    <text evidence="15">Binds 2 magnesium ions per tetramer.</text>
</comment>
<dbReference type="FunFam" id="2.40.50.140:FF:000045">
    <property type="entry name" value="Phenylalanine--tRNA ligase beta subunit"/>
    <property type="match status" value="1"/>
</dbReference>
<dbReference type="SMART" id="SM00896">
    <property type="entry name" value="FDX-ACB"/>
    <property type="match status" value="1"/>
</dbReference>
<dbReference type="EC" id="6.1.1.20" evidence="15"/>
<dbReference type="GO" id="GO:0016740">
    <property type="term" value="F:transferase activity"/>
    <property type="evidence" value="ECO:0007669"/>
    <property type="project" value="UniProtKB-ARBA"/>
</dbReference>
<dbReference type="PROSITE" id="PS51483">
    <property type="entry name" value="B5"/>
    <property type="match status" value="1"/>
</dbReference>
<dbReference type="GO" id="GO:0000287">
    <property type="term" value="F:magnesium ion binding"/>
    <property type="evidence" value="ECO:0007669"/>
    <property type="project" value="UniProtKB-UniRule"/>
</dbReference>
<evidence type="ECO:0000259" key="19">
    <source>
        <dbReference type="PROSITE" id="PS51483"/>
    </source>
</evidence>
<dbReference type="InterPro" id="IPR005146">
    <property type="entry name" value="B3/B4_tRNA-bd"/>
</dbReference>
<dbReference type="InterPro" id="IPR045060">
    <property type="entry name" value="Phe-tRNA-ligase_IIc_bsu"/>
</dbReference>
<dbReference type="Proteomes" id="UP001157137">
    <property type="component" value="Unassembled WGS sequence"/>
</dbReference>
<dbReference type="FunFam" id="3.30.56.10:FF:000002">
    <property type="entry name" value="Phenylalanine--tRNA ligase beta subunit"/>
    <property type="match status" value="1"/>
</dbReference>
<evidence type="ECO:0000256" key="13">
    <source>
        <dbReference type="ARBA" id="ARBA00023146"/>
    </source>
</evidence>
<dbReference type="InterPro" id="IPR009061">
    <property type="entry name" value="DNA-bd_dom_put_sf"/>
</dbReference>
<comment type="catalytic activity">
    <reaction evidence="14 15">
        <text>tRNA(Phe) + L-phenylalanine + ATP = L-phenylalanyl-tRNA(Phe) + AMP + diphosphate + H(+)</text>
        <dbReference type="Rhea" id="RHEA:19413"/>
        <dbReference type="Rhea" id="RHEA-COMP:9668"/>
        <dbReference type="Rhea" id="RHEA-COMP:9699"/>
        <dbReference type="ChEBI" id="CHEBI:15378"/>
        <dbReference type="ChEBI" id="CHEBI:30616"/>
        <dbReference type="ChEBI" id="CHEBI:33019"/>
        <dbReference type="ChEBI" id="CHEBI:58095"/>
        <dbReference type="ChEBI" id="CHEBI:78442"/>
        <dbReference type="ChEBI" id="CHEBI:78531"/>
        <dbReference type="ChEBI" id="CHEBI:456215"/>
        <dbReference type="EC" id="6.1.1.20"/>
    </reaction>
</comment>
<protein>
    <recommendedName>
        <fullName evidence="15">Phenylalanine--tRNA ligase beta subunit</fullName>
        <ecNumber evidence="15">6.1.1.20</ecNumber>
    </recommendedName>
    <alternativeName>
        <fullName evidence="15">Phenylalanyl-tRNA synthetase beta subunit</fullName>
        <shortName evidence="15">PheRS</shortName>
    </alternativeName>
</protein>
<dbReference type="NCBIfam" id="NF045760">
    <property type="entry name" value="YtpR"/>
    <property type="match status" value="1"/>
</dbReference>
<dbReference type="Gene3D" id="3.30.930.10">
    <property type="entry name" value="Bira Bifunctional Protein, Domain 2"/>
    <property type="match status" value="1"/>
</dbReference>
<dbReference type="EMBL" id="FNOJ01000001">
    <property type="protein sequence ID" value="SDW01894.1"/>
    <property type="molecule type" value="Genomic_DNA"/>
</dbReference>
<dbReference type="GO" id="GO:0009328">
    <property type="term" value="C:phenylalanine-tRNA ligase complex"/>
    <property type="evidence" value="ECO:0007669"/>
    <property type="project" value="TreeGrafter"/>
</dbReference>
<dbReference type="InterPro" id="IPR004532">
    <property type="entry name" value="Phe-tRNA-ligase_IIc_bsu_bact"/>
</dbReference>
<dbReference type="NCBIfam" id="TIGR00472">
    <property type="entry name" value="pheT_bact"/>
    <property type="match status" value="1"/>
</dbReference>
<evidence type="ECO:0000256" key="12">
    <source>
        <dbReference type="ARBA" id="ARBA00022917"/>
    </source>
</evidence>
<dbReference type="RefSeq" id="WP_074691167.1">
    <property type="nucleotide sequence ID" value="NZ_BSRA01000002.1"/>
</dbReference>
<evidence type="ECO:0000256" key="2">
    <source>
        <dbReference type="ARBA" id="ARBA00008653"/>
    </source>
</evidence>
<dbReference type="SUPFAM" id="SSF46955">
    <property type="entry name" value="Putative DNA-binding domain"/>
    <property type="match status" value="1"/>
</dbReference>
<evidence type="ECO:0000256" key="8">
    <source>
        <dbReference type="ARBA" id="ARBA00022741"/>
    </source>
</evidence>
<dbReference type="Gene3D" id="2.40.50.140">
    <property type="entry name" value="Nucleic acid-binding proteins"/>
    <property type="match status" value="1"/>
</dbReference>
<dbReference type="PANTHER" id="PTHR10947:SF0">
    <property type="entry name" value="PHENYLALANINE--TRNA LIGASE BETA SUBUNIT"/>
    <property type="match status" value="1"/>
</dbReference>
<dbReference type="SUPFAM" id="SSF56037">
    <property type="entry name" value="PheT/TilS domain"/>
    <property type="match status" value="1"/>
</dbReference>
<dbReference type="SUPFAM" id="SSF54991">
    <property type="entry name" value="Anticodon-binding domain of PheRS"/>
    <property type="match status" value="1"/>
</dbReference>
<sequence length="804" mass="87555">MKVSYQWLREYVDLADLSPEALADKLTSAGLAVDAVEPRNKGVSGVVVGEIVAARQHPNADRLRVCMVNVGTGEPLQIVCGAPNANPGLRVPVALPGATLPGGVQIRRTTLRGVESNGMLCSAAEIGLETRLLPSAQATGLFVLPEETPIGEDIVKVLCLDDVVLDIDLTPNRSDCFSIRGLVHEVAAILRSRHSFPEHIEAPKGAGESPIAIDLATERCPRYEAQVLDGINQTSSPLWMQMRLIAMGIRTIDLVVDVTNYVMLEWGQPLHAFDADSIAQSQIVVRQAHDGEELVTLDGQKRTLTRDMIVISDPEKAIGLAGVMGGENSEITASTRRIALESARFDGSSVRRTGQRLGLRSEAQQRFEKGVDPAAISPALARATALLVELGGARPIGPSVAVHQERKAGDSWQIPFVPEQCREALGFAISNDEMEAIFHALGFGVHRQEDKWLVEVPSRRADVTLTADLYEEIARLHGYDNIPSTVTVLPVTPGMRDRRQAMLAKARVLLVNMGLFEVRTYALTSPDALAPLSSPYRPIPLLLPMSDERRVLRTHLLPSLAEVAVHNLAHQVPGGAVFEIGKSYLTSELPLRSQPQEREVIAMLWFGETEGTLYEKARRYDFYDAKGVLENLLAALGADASYVRSAIPWLHPGRSADIVAGEETIGVVGELHPETAKAFGIDRAIYAEIDVASLLATRESDMQAKALPRFPGSRRDIAIVVDRETLVGDLLRTVRERLATSGLLQGLRAFDVYVGEGVPEGRKSVAITMFFQHAEHTLTDDEIEQLVATAIDALRVNHNAQLRS</sequence>
<evidence type="ECO:0000256" key="3">
    <source>
        <dbReference type="ARBA" id="ARBA00011209"/>
    </source>
</evidence>
<name>A0A1H2Q5E8_9BACL</name>
<feature type="domain" description="TRNA-binding" evidence="17">
    <location>
        <begin position="40"/>
        <end position="155"/>
    </location>
</feature>
<feature type="binding site" evidence="15">
    <location>
        <position position="471"/>
    </location>
    <ligand>
        <name>Mg(2+)</name>
        <dbReference type="ChEBI" id="CHEBI:18420"/>
        <note>shared with alpha subunit</note>
    </ligand>
</feature>
<feature type="domain" description="B5" evidence="19">
    <location>
        <begin position="409"/>
        <end position="484"/>
    </location>
</feature>
<organism evidence="21 22">
    <name type="scientific">Alicyclobacillus hesperidum</name>
    <dbReference type="NCBI Taxonomy" id="89784"/>
    <lineage>
        <taxon>Bacteria</taxon>
        <taxon>Bacillati</taxon>
        <taxon>Bacillota</taxon>
        <taxon>Bacilli</taxon>
        <taxon>Bacillales</taxon>
        <taxon>Alicyclobacillaceae</taxon>
        <taxon>Alicyclobacillus</taxon>
    </lineage>
</organism>
<evidence type="ECO:0000313" key="21">
    <source>
        <dbReference type="EMBL" id="SDW01894.1"/>
    </source>
</evidence>
<dbReference type="HAMAP" id="MF_00283">
    <property type="entry name" value="Phe_tRNA_synth_beta1"/>
    <property type="match status" value="1"/>
</dbReference>
<evidence type="ECO:0000313" key="20">
    <source>
        <dbReference type="EMBL" id="GLV12819.1"/>
    </source>
</evidence>
<evidence type="ECO:0000259" key="17">
    <source>
        <dbReference type="PROSITE" id="PS50886"/>
    </source>
</evidence>
<dbReference type="InterPro" id="IPR033714">
    <property type="entry name" value="tRNA_bind_bactPheRS"/>
</dbReference>
<dbReference type="SUPFAM" id="SSF50249">
    <property type="entry name" value="Nucleic acid-binding proteins"/>
    <property type="match status" value="1"/>
</dbReference>
<keyword evidence="10 15" id="KW-0460">Magnesium</keyword>
<dbReference type="InterPro" id="IPR012340">
    <property type="entry name" value="NA-bd_OB-fold"/>
</dbReference>
<dbReference type="GO" id="GO:0005524">
    <property type="term" value="F:ATP binding"/>
    <property type="evidence" value="ECO:0007669"/>
    <property type="project" value="UniProtKB-UniRule"/>
</dbReference>
<dbReference type="GO" id="GO:0140096">
    <property type="term" value="F:catalytic activity, acting on a protein"/>
    <property type="evidence" value="ECO:0007669"/>
    <property type="project" value="UniProtKB-ARBA"/>
</dbReference>
<dbReference type="PROSITE" id="PS51447">
    <property type="entry name" value="FDX_ACB"/>
    <property type="match status" value="1"/>
</dbReference>
<dbReference type="InterPro" id="IPR036690">
    <property type="entry name" value="Fdx_antiC-bd_sf"/>
</dbReference>
<dbReference type="InterPro" id="IPR002547">
    <property type="entry name" value="tRNA-bd_dom"/>
</dbReference>
<evidence type="ECO:0000256" key="15">
    <source>
        <dbReference type="HAMAP-Rule" id="MF_00283"/>
    </source>
</evidence>
<feature type="binding site" evidence="15">
    <location>
        <position position="468"/>
    </location>
    <ligand>
        <name>Mg(2+)</name>
        <dbReference type="ChEBI" id="CHEBI:18420"/>
        <note>shared with alpha subunit</note>
    </ligand>
</feature>
<comment type="subcellular location">
    <subcellularLocation>
        <location evidence="1 15">Cytoplasm</location>
    </subcellularLocation>
</comment>
<keyword evidence="22" id="KW-1185">Reference proteome</keyword>
<gene>
    <name evidence="15" type="primary">pheT</name>
    <name evidence="20" type="ORF">Heshes_05030</name>
    <name evidence="21" type="ORF">SAMN04489725_10169</name>
</gene>
<evidence type="ECO:0000256" key="16">
    <source>
        <dbReference type="PROSITE-ProRule" id="PRU00209"/>
    </source>
</evidence>
<dbReference type="FunFam" id="3.50.40.10:FF:000001">
    <property type="entry name" value="Phenylalanine--tRNA ligase beta subunit"/>
    <property type="match status" value="1"/>
</dbReference>
<accession>A0A1H2Q5E8</accession>
<evidence type="ECO:0000256" key="9">
    <source>
        <dbReference type="ARBA" id="ARBA00022840"/>
    </source>
</evidence>
<comment type="similarity">
    <text evidence="2 15">Belongs to the phenylalanyl-tRNA synthetase beta subunit family. Type 1 subfamily.</text>
</comment>
<keyword evidence="9 15" id="KW-0067">ATP-binding</keyword>
<dbReference type="GO" id="GO:0006432">
    <property type="term" value="P:phenylalanyl-tRNA aminoacylation"/>
    <property type="evidence" value="ECO:0007669"/>
    <property type="project" value="UniProtKB-UniRule"/>
</dbReference>
<dbReference type="Gene3D" id="3.30.70.380">
    <property type="entry name" value="Ferrodoxin-fold anticodon-binding domain"/>
    <property type="match status" value="1"/>
</dbReference>
<dbReference type="EMBL" id="BSRA01000002">
    <property type="protein sequence ID" value="GLV12819.1"/>
    <property type="molecule type" value="Genomic_DNA"/>
</dbReference>
<dbReference type="Gene3D" id="3.30.56.10">
    <property type="match status" value="2"/>
</dbReference>
<keyword evidence="6 15" id="KW-0436">Ligase</keyword>
<dbReference type="InterPro" id="IPR005147">
    <property type="entry name" value="tRNA_synthase_B5-dom"/>
</dbReference>
<evidence type="ECO:0000256" key="4">
    <source>
        <dbReference type="ARBA" id="ARBA00022490"/>
    </source>
</evidence>
<evidence type="ECO:0000259" key="18">
    <source>
        <dbReference type="PROSITE" id="PS51447"/>
    </source>
</evidence>
<keyword evidence="13 15" id="KW-0030">Aminoacyl-tRNA synthetase</keyword>